<comment type="caution">
    <text evidence="4">The sequence shown here is derived from an EMBL/GenBank/DDBJ whole genome shotgun (WGS) entry which is preliminary data.</text>
</comment>
<feature type="compositionally biased region" description="Polar residues" evidence="1">
    <location>
        <begin position="536"/>
        <end position="558"/>
    </location>
</feature>
<feature type="region of interest" description="Disordered" evidence="1">
    <location>
        <begin position="180"/>
        <end position="203"/>
    </location>
</feature>
<evidence type="ECO:0000256" key="1">
    <source>
        <dbReference type="SAM" id="MobiDB-lite"/>
    </source>
</evidence>
<evidence type="ECO:0000259" key="2">
    <source>
        <dbReference type="Pfam" id="PF25500"/>
    </source>
</evidence>
<evidence type="ECO:0000313" key="5">
    <source>
        <dbReference type="Proteomes" id="UP001153076"/>
    </source>
</evidence>
<keyword evidence="5" id="KW-1185">Reference proteome</keyword>
<proteinExistence type="predicted"/>
<feature type="compositionally biased region" description="Basic and acidic residues" evidence="1">
    <location>
        <begin position="454"/>
        <end position="471"/>
    </location>
</feature>
<feature type="region of interest" description="Disordered" evidence="1">
    <location>
        <begin position="412"/>
        <end position="514"/>
    </location>
</feature>
<dbReference type="InterPro" id="IPR057237">
    <property type="entry name" value="DUF7915"/>
</dbReference>
<name>A0A9Q1QMP8_9CARY</name>
<protein>
    <submittedName>
        <fullName evidence="4">Uncharacterized protein</fullName>
    </submittedName>
</protein>
<dbReference type="AlphaFoldDB" id="A0A9Q1QMP8"/>
<dbReference type="Pfam" id="PF25502">
    <property type="entry name" value="DUF7915"/>
    <property type="match status" value="1"/>
</dbReference>
<organism evidence="4 5">
    <name type="scientific">Carnegiea gigantea</name>
    <dbReference type="NCBI Taxonomy" id="171969"/>
    <lineage>
        <taxon>Eukaryota</taxon>
        <taxon>Viridiplantae</taxon>
        <taxon>Streptophyta</taxon>
        <taxon>Embryophyta</taxon>
        <taxon>Tracheophyta</taxon>
        <taxon>Spermatophyta</taxon>
        <taxon>Magnoliopsida</taxon>
        <taxon>eudicotyledons</taxon>
        <taxon>Gunneridae</taxon>
        <taxon>Pentapetalae</taxon>
        <taxon>Caryophyllales</taxon>
        <taxon>Cactineae</taxon>
        <taxon>Cactaceae</taxon>
        <taxon>Cactoideae</taxon>
        <taxon>Echinocereeae</taxon>
        <taxon>Carnegiea</taxon>
    </lineage>
</organism>
<dbReference type="PANTHER" id="PTHR33913">
    <property type="entry name" value="ALEURONE LAYER MORPHOGENESIS PROTEIN"/>
    <property type="match status" value="1"/>
</dbReference>
<evidence type="ECO:0000259" key="3">
    <source>
        <dbReference type="Pfam" id="PF25502"/>
    </source>
</evidence>
<dbReference type="EMBL" id="JAKOGI010000072">
    <property type="protein sequence ID" value="KAJ8445740.1"/>
    <property type="molecule type" value="Genomic_DNA"/>
</dbReference>
<feature type="region of interest" description="Disordered" evidence="1">
    <location>
        <begin position="533"/>
        <end position="563"/>
    </location>
</feature>
<reference evidence="4" key="1">
    <citation type="submission" date="2022-04" db="EMBL/GenBank/DDBJ databases">
        <title>Carnegiea gigantea Genome sequencing and assembly v2.</title>
        <authorList>
            <person name="Copetti D."/>
            <person name="Sanderson M.J."/>
            <person name="Burquez A."/>
            <person name="Wojciechowski M.F."/>
        </authorList>
    </citation>
    <scope>NUCLEOTIDE SEQUENCE</scope>
    <source>
        <strain evidence="4">SGP5-SGP5p</strain>
        <tissue evidence="4">Aerial part</tissue>
    </source>
</reference>
<feature type="compositionally biased region" description="Basic and acidic residues" evidence="1">
    <location>
        <begin position="434"/>
        <end position="445"/>
    </location>
</feature>
<feature type="domain" description="DUF7913" evidence="2">
    <location>
        <begin position="7"/>
        <end position="127"/>
    </location>
</feature>
<feature type="region of interest" description="Disordered" evidence="1">
    <location>
        <begin position="377"/>
        <end position="399"/>
    </location>
</feature>
<evidence type="ECO:0000313" key="4">
    <source>
        <dbReference type="EMBL" id="KAJ8445740.1"/>
    </source>
</evidence>
<dbReference type="OrthoDB" id="1909634at2759"/>
<dbReference type="InterPro" id="IPR057235">
    <property type="entry name" value="DUF7913"/>
</dbReference>
<sequence length="727" mass="81114">MDLSMEEVCPTEDTILALLDFLVDPLLPSKSFSSREGLSPSQEESVAKQVHAVVLLYNYYHKKQYPGLEFLEFDSFCKMAVALKPSLLPYLRLMQNAHNVEEDGRDKEVSLTEKAIMHACDMCKNLDASQHNPVIDGWPVTRVIIFLVDDKKENCYLFHSSITQGVWSAIEKDVNAPSQSSEAVIQSRSGDKKKRVVKRAPKENQTVNETSLQQLAYTSVKEACGINQGDLIILEKHVVYSIGKEKTAVRLYIMQCTLANQDMNLVPINDALESLQGPLVRQESGTWIATPVVEYFHLLPFVDKVSDWLSREGLLNTSGSSEVQKEARNCNTSQLDVELRPFTSIDAANRIEIPNSHLKVKPLLNISQPIDMAMEFGNGSCQLEGEPLPSSSPHAETVKELEDKDSFNLKEEQLENTSEPFAEASDARNGSCQLKDEPCQLKDEPLSDSPPHTETAKEVEDDNNSHLKEEPPMEISQPFDVQKESTNGTSQLKEEHLLHKCPHSKTTKEVEDDNISCRKGKCSQTVVYTKRKRSQRNCNSSRSPGSKKGNATTENSGQGDRDWVVTVSSNNTDIDEAFTTCSQVDGKSKSFPCEHYADNQRQMILVEEIDPTALAGAAIVVAEVDDSLPISYKHNVERVSFDNKKSDTAMSIPDEDQDHALVSSDSDLEHLHRMQLTIASKEASLSATALKVLFKKRERLSQQLHCISDDIALCERSIQTILNVNSS</sequence>
<dbReference type="PANTHER" id="PTHR33913:SF1">
    <property type="entry name" value="DRBM DOMAIN-CONTAINING PROTEIN"/>
    <property type="match status" value="1"/>
</dbReference>
<feature type="domain" description="DUF7915" evidence="3">
    <location>
        <begin position="163"/>
        <end position="311"/>
    </location>
</feature>
<dbReference type="Pfam" id="PF25500">
    <property type="entry name" value="DUF7913"/>
    <property type="match status" value="1"/>
</dbReference>
<accession>A0A9Q1QMP8</accession>
<dbReference type="Proteomes" id="UP001153076">
    <property type="component" value="Unassembled WGS sequence"/>
</dbReference>
<gene>
    <name evidence="4" type="ORF">Cgig2_026067</name>
</gene>